<feature type="transmembrane region" description="Helical" evidence="6">
    <location>
        <begin position="70"/>
        <end position="89"/>
    </location>
</feature>
<dbReference type="PANTHER" id="PTHR21716:SF15">
    <property type="entry name" value="TRANSPORT PROTEIN YRRI-RELATED"/>
    <property type="match status" value="1"/>
</dbReference>
<dbReference type="KEGG" id="faf:OE104_02815"/>
<feature type="transmembrane region" description="Helical" evidence="6">
    <location>
        <begin position="278"/>
        <end position="300"/>
    </location>
</feature>
<dbReference type="AlphaFoldDB" id="A0A9E8LV60"/>
<keyword evidence="3 6" id="KW-0812">Transmembrane</keyword>
<feature type="transmembrane region" description="Helical" evidence="6">
    <location>
        <begin position="242"/>
        <end position="271"/>
    </location>
</feature>
<keyword evidence="5 6" id="KW-0472">Membrane</keyword>
<dbReference type="RefSeq" id="WP_275418070.1">
    <property type="nucleotide sequence ID" value="NZ_CP106878.1"/>
</dbReference>
<evidence type="ECO:0000256" key="2">
    <source>
        <dbReference type="ARBA" id="ARBA00009773"/>
    </source>
</evidence>
<evidence type="ECO:0000256" key="4">
    <source>
        <dbReference type="ARBA" id="ARBA00022989"/>
    </source>
</evidence>
<evidence type="ECO:0000256" key="6">
    <source>
        <dbReference type="SAM" id="Phobius"/>
    </source>
</evidence>
<dbReference type="Pfam" id="PF01594">
    <property type="entry name" value="AI-2E_transport"/>
    <property type="match status" value="1"/>
</dbReference>
<organism evidence="7 8">
    <name type="scientific">Fervidibacillus albus</name>
    <dbReference type="NCBI Taxonomy" id="2980026"/>
    <lineage>
        <taxon>Bacteria</taxon>
        <taxon>Bacillati</taxon>
        <taxon>Bacillota</taxon>
        <taxon>Bacilli</taxon>
        <taxon>Bacillales</taxon>
        <taxon>Bacillaceae</taxon>
        <taxon>Fervidibacillus</taxon>
    </lineage>
</organism>
<dbReference type="EMBL" id="CP106878">
    <property type="protein sequence ID" value="WAA10285.1"/>
    <property type="molecule type" value="Genomic_DNA"/>
</dbReference>
<keyword evidence="8" id="KW-1185">Reference proteome</keyword>
<comment type="similarity">
    <text evidence="2">Belongs to the autoinducer-2 exporter (AI-2E) (TC 2.A.86) family.</text>
</comment>
<comment type="subcellular location">
    <subcellularLocation>
        <location evidence="1">Membrane</location>
        <topology evidence="1">Multi-pass membrane protein</topology>
    </subcellularLocation>
</comment>
<evidence type="ECO:0000256" key="3">
    <source>
        <dbReference type="ARBA" id="ARBA00022692"/>
    </source>
</evidence>
<feature type="transmembrane region" description="Helical" evidence="6">
    <location>
        <begin position="312"/>
        <end position="338"/>
    </location>
</feature>
<feature type="transmembrane region" description="Helical" evidence="6">
    <location>
        <begin position="157"/>
        <end position="178"/>
    </location>
</feature>
<evidence type="ECO:0000313" key="7">
    <source>
        <dbReference type="EMBL" id="WAA10285.1"/>
    </source>
</evidence>
<protein>
    <submittedName>
        <fullName evidence="7">AI-2E family transporter</fullName>
    </submittedName>
</protein>
<dbReference type="PANTHER" id="PTHR21716">
    <property type="entry name" value="TRANSMEMBRANE PROTEIN"/>
    <property type="match status" value="1"/>
</dbReference>
<dbReference type="GO" id="GO:0016020">
    <property type="term" value="C:membrane"/>
    <property type="evidence" value="ECO:0007669"/>
    <property type="project" value="UniProtKB-SubCell"/>
</dbReference>
<accession>A0A9E8LV60</accession>
<gene>
    <name evidence="7" type="ORF">OE104_02815</name>
</gene>
<dbReference type="InterPro" id="IPR002549">
    <property type="entry name" value="AI-2E-like"/>
</dbReference>
<evidence type="ECO:0000313" key="8">
    <source>
        <dbReference type="Proteomes" id="UP001164718"/>
    </source>
</evidence>
<evidence type="ECO:0000256" key="1">
    <source>
        <dbReference type="ARBA" id="ARBA00004141"/>
    </source>
</evidence>
<name>A0A9E8LV60_9BACI</name>
<evidence type="ECO:0000256" key="5">
    <source>
        <dbReference type="ARBA" id="ARBA00023136"/>
    </source>
</evidence>
<dbReference type="Proteomes" id="UP001164718">
    <property type="component" value="Chromosome"/>
</dbReference>
<feature type="transmembrane region" description="Helical" evidence="6">
    <location>
        <begin position="7"/>
        <end position="25"/>
    </location>
</feature>
<dbReference type="GO" id="GO:0055085">
    <property type="term" value="P:transmembrane transport"/>
    <property type="evidence" value="ECO:0007669"/>
    <property type="project" value="TreeGrafter"/>
</dbReference>
<feature type="transmembrane region" description="Helical" evidence="6">
    <location>
        <begin position="37"/>
        <end position="58"/>
    </location>
</feature>
<keyword evidence="4 6" id="KW-1133">Transmembrane helix</keyword>
<feature type="transmembrane region" description="Helical" evidence="6">
    <location>
        <begin position="219"/>
        <end position="236"/>
    </location>
</feature>
<proteinExistence type="inferred from homology"/>
<reference evidence="7" key="1">
    <citation type="submission" date="2022-09" db="EMBL/GenBank/DDBJ databases">
        <title>Complete Genomes of Fervidibacillus albus and Fervidibacillus halotolerans isolated from tidal flat sediments.</title>
        <authorList>
            <person name="Kwon K.K."/>
            <person name="Yang S.-H."/>
            <person name="Park M.J."/>
            <person name="Oh H.-M."/>
        </authorList>
    </citation>
    <scope>NUCLEOTIDE SEQUENCE</scope>
    <source>
        <strain evidence="7">MEBiC13591</strain>
    </source>
</reference>
<sequence length="354" mass="40282">MDIKVKWFYRLGFFLLLFAVLFIFIKLKPLWKPIVDVIIEATVPFIVAAFIAYLLHPIVKELSDRGIKQWVSVLIIYVLFFAIIGTAIFKGTPVFIRQLRDLSENAPVFLKQYERWVHFVEEETEGWPITFQQQVEQSFQAFDRSVERLVEKAVDTVFWLADKLFLIILIPFIAFYMLKDVDDLKASFFRLIPKRWKEQTIAFIRDVDHSLGNYIRGQFIVCGTVGMASAFGFWFIDLDYPLLFGTLIGATNVIPYFGPIIGAIPVVIVAATKSFQMILFVIVIIFGIQFLEANILSPVIVGKSLKMHPLLIIFSILIGGEIGGIVGLIVAVPFVAIIKTAVKQLIGQIRKQSI</sequence>